<dbReference type="GO" id="GO:0016020">
    <property type="term" value="C:membrane"/>
    <property type="evidence" value="ECO:0007669"/>
    <property type="project" value="UniProtKB-SubCell"/>
</dbReference>
<dbReference type="RefSeq" id="WP_235632716.1">
    <property type="nucleotide sequence ID" value="NZ_FMUB01000002.1"/>
</dbReference>
<feature type="region of interest" description="Disordered" evidence="3">
    <location>
        <begin position="1"/>
        <end position="30"/>
    </location>
</feature>
<evidence type="ECO:0000313" key="6">
    <source>
        <dbReference type="EMBL" id="SCX08123.1"/>
    </source>
</evidence>
<dbReference type="InterPro" id="IPR007430">
    <property type="entry name" value="VirB8"/>
</dbReference>
<accession>A0A1G4VKH5</accession>
<dbReference type="Pfam" id="PF04335">
    <property type="entry name" value="VirB8"/>
    <property type="match status" value="1"/>
</dbReference>
<comment type="subcellular location">
    <subcellularLocation>
        <location evidence="1">Membrane</location>
    </subcellularLocation>
</comment>
<keyword evidence="4" id="KW-0812">Transmembrane</keyword>
<name>A0A1G4VKH5_9MYCO</name>
<evidence type="ECO:0000256" key="4">
    <source>
        <dbReference type="SAM" id="Phobius"/>
    </source>
</evidence>
<feature type="transmembrane region" description="Helical" evidence="4">
    <location>
        <begin position="35"/>
        <end position="55"/>
    </location>
</feature>
<dbReference type="PANTHER" id="PTHR37042">
    <property type="entry name" value="OUTER MEMBRANE PROTEIN RV1973"/>
    <property type="match status" value="1"/>
</dbReference>
<evidence type="ECO:0000256" key="3">
    <source>
        <dbReference type="SAM" id="MobiDB-lite"/>
    </source>
</evidence>
<evidence type="ECO:0000313" key="7">
    <source>
        <dbReference type="Proteomes" id="UP000199707"/>
    </source>
</evidence>
<dbReference type="Proteomes" id="UP000199707">
    <property type="component" value="Unassembled WGS sequence"/>
</dbReference>
<proteinExistence type="predicted"/>
<organism evidence="6 7">
    <name type="scientific">Mycolicibacterium fluoranthenivorans</name>
    <dbReference type="NCBI Taxonomy" id="258505"/>
    <lineage>
        <taxon>Bacteria</taxon>
        <taxon>Bacillati</taxon>
        <taxon>Actinomycetota</taxon>
        <taxon>Actinomycetes</taxon>
        <taxon>Mycobacteriales</taxon>
        <taxon>Mycobacteriaceae</taxon>
        <taxon>Mycolicibacterium</taxon>
    </lineage>
</organism>
<sequence length="188" mass="20260">MANTSAPTGALTLDEADAPPDARPGTPGRAPTRTVLVFGMAVVLVLAALVCWMGWHFSQARQDRDAGNLFLQTARQGALNLTTVDWRHAEDDVRRIMDGATGEFYDDFAQRSQPFVEVVKQAQSVSVGTVTAAGLESHSSQEAQALVAVSVTTSNTSGPNQPPRSWRMRIAVHMVDGQVKVSRVEFVP</sequence>
<feature type="domain" description="Bacterial virulence protein VirB8" evidence="5">
    <location>
        <begin position="85"/>
        <end position="175"/>
    </location>
</feature>
<dbReference type="AlphaFoldDB" id="A0A1G4VKH5"/>
<dbReference type="PANTHER" id="PTHR37042:SF4">
    <property type="entry name" value="OUTER MEMBRANE PROTEIN RV1973"/>
    <property type="match status" value="1"/>
</dbReference>
<dbReference type="STRING" id="1502745.SAMN02799620_01164"/>
<keyword evidence="4" id="KW-1133">Transmembrane helix</keyword>
<evidence type="ECO:0000259" key="5">
    <source>
        <dbReference type="Pfam" id="PF04335"/>
    </source>
</evidence>
<gene>
    <name evidence="6" type="ORF">SAMN02799620_01164</name>
</gene>
<evidence type="ECO:0000256" key="2">
    <source>
        <dbReference type="ARBA" id="ARBA00023136"/>
    </source>
</evidence>
<keyword evidence="2 4" id="KW-0472">Membrane</keyword>
<evidence type="ECO:0000256" key="1">
    <source>
        <dbReference type="ARBA" id="ARBA00004370"/>
    </source>
</evidence>
<protein>
    <submittedName>
        <fullName evidence="6">Mce-associated membrane protein</fullName>
    </submittedName>
</protein>
<dbReference type="EMBL" id="FMUB01000002">
    <property type="protein sequence ID" value="SCX08123.1"/>
    <property type="molecule type" value="Genomic_DNA"/>
</dbReference>
<reference evidence="7" key="1">
    <citation type="submission" date="2016-10" db="EMBL/GenBank/DDBJ databases">
        <authorList>
            <person name="Varghese N."/>
            <person name="Submissions S."/>
        </authorList>
    </citation>
    <scope>NUCLEOTIDE SEQUENCE [LARGE SCALE GENOMIC DNA]</scope>
    <source>
        <strain evidence="7">UNC267MFSha1.1M11</strain>
    </source>
</reference>